<organism evidence="10 11">
    <name type="scientific">Artemia franciscana</name>
    <name type="common">Brine shrimp</name>
    <name type="synonym">Artemia sanfranciscana</name>
    <dbReference type="NCBI Taxonomy" id="6661"/>
    <lineage>
        <taxon>Eukaryota</taxon>
        <taxon>Metazoa</taxon>
        <taxon>Ecdysozoa</taxon>
        <taxon>Arthropoda</taxon>
        <taxon>Crustacea</taxon>
        <taxon>Branchiopoda</taxon>
        <taxon>Anostraca</taxon>
        <taxon>Artemiidae</taxon>
        <taxon>Artemia</taxon>
    </lineage>
</organism>
<dbReference type="Gene3D" id="2.10.25.10">
    <property type="entry name" value="Laminin"/>
    <property type="match status" value="3"/>
</dbReference>
<evidence type="ECO:0000256" key="4">
    <source>
        <dbReference type="ARBA" id="ARBA00023157"/>
    </source>
</evidence>
<feature type="domain" description="EGF-like" evidence="9">
    <location>
        <begin position="169"/>
        <end position="205"/>
    </location>
</feature>
<dbReference type="FunFam" id="2.60.120.290:FF:000005">
    <property type="entry name" value="Procollagen C-endopeptidase enhancer 1"/>
    <property type="match status" value="3"/>
</dbReference>
<keyword evidence="3" id="KW-0677">Repeat</keyword>
<dbReference type="PROSITE" id="PS01180">
    <property type="entry name" value="CUB"/>
    <property type="match status" value="7"/>
</dbReference>
<reference evidence="10" key="1">
    <citation type="submission" date="2023-07" db="EMBL/GenBank/DDBJ databases">
        <title>Chromosome-level genome assembly of Artemia franciscana.</title>
        <authorList>
            <person name="Jo E."/>
        </authorList>
    </citation>
    <scope>NUCLEOTIDE SEQUENCE</scope>
    <source>
        <tissue evidence="10">Whole body</tissue>
    </source>
</reference>
<feature type="domain" description="CUB" evidence="8">
    <location>
        <begin position="683"/>
        <end position="758"/>
    </location>
</feature>
<feature type="domain" description="CUB" evidence="8">
    <location>
        <begin position="878"/>
        <end position="943"/>
    </location>
</feature>
<dbReference type="PROSITE" id="PS00022">
    <property type="entry name" value="EGF_1"/>
    <property type="match status" value="2"/>
</dbReference>
<evidence type="ECO:0000256" key="1">
    <source>
        <dbReference type="ARBA" id="ARBA00022536"/>
    </source>
</evidence>
<evidence type="ECO:0000259" key="8">
    <source>
        <dbReference type="PROSITE" id="PS01180"/>
    </source>
</evidence>
<dbReference type="Proteomes" id="UP001187531">
    <property type="component" value="Unassembled WGS sequence"/>
</dbReference>
<proteinExistence type="predicted"/>
<feature type="domain" description="CUB" evidence="8">
    <location>
        <begin position="332"/>
        <end position="444"/>
    </location>
</feature>
<evidence type="ECO:0000256" key="3">
    <source>
        <dbReference type="ARBA" id="ARBA00022737"/>
    </source>
</evidence>
<feature type="domain" description="CUB" evidence="8">
    <location>
        <begin position="563"/>
        <end position="677"/>
    </location>
</feature>
<dbReference type="SUPFAM" id="SSF49854">
    <property type="entry name" value="Spermadhesin, CUB domain"/>
    <property type="match status" value="7"/>
</dbReference>
<dbReference type="InterPro" id="IPR001881">
    <property type="entry name" value="EGF-like_Ca-bd_dom"/>
</dbReference>
<dbReference type="GO" id="GO:0016318">
    <property type="term" value="P:ommatidial rotation"/>
    <property type="evidence" value="ECO:0007669"/>
    <property type="project" value="UniProtKB-ARBA"/>
</dbReference>
<feature type="domain" description="CUB" evidence="8">
    <location>
        <begin position="445"/>
        <end position="559"/>
    </location>
</feature>
<feature type="domain" description="EGF-like" evidence="9">
    <location>
        <begin position="131"/>
        <end position="167"/>
    </location>
</feature>
<dbReference type="PANTHER" id="PTHR24251">
    <property type="entry name" value="OVOCHYMASE-RELATED"/>
    <property type="match status" value="1"/>
</dbReference>
<feature type="domain" description="CUB" evidence="8">
    <location>
        <begin position="211"/>
        <end position="326"/>
    </location>
</feature>
<feature type="non-terminal residue" evidence="10">
    <location>
        <position position="1"/>
    </location>
</feature>
<protein>
    <recommendedName>
        <fullName evidence="12">Cubilin</fullName>
    </recommendedName>
</protein>
<dbReference type="Pfam" id="PF00008">
    <property type="entry name" value="EGF"/>
    <property type="match status" value="2"/>
</dbReference>
<evidence type="ECO:0000259" key="9">
    <source>
        <dbReference type="PROSITE" id="PS50026"/>
    </source>
</evidence>
<evidence type="ECO:0000256" key="7">
    <source>
        <dbReference type="PROSITE-ProRule" id="PRU00076"/>
    </source>
</evidence>
<dbReference type="InterPro" id="IPR049883">
    <property type="entry name" value="NOTCH1_EGF-like"/>
</dbReference>
<dbReference type="FunFam" id="2.10.25.10:FF:000379">
    <property type="entry name" value="Cubilin"/>
    <property type="match status" value="1"/>
</dbReference>
<feature type="disulfide bond" evidence="7">
    <location>
        <begin position="157"/>
        <end position="166"/>
    </location>
</feature>
<dbReference type="SMART" id="SM00179">
    <property type="entry name" value="EGF_CA"/>
    <property type="match status" value="3"/>
</dbReference>
<comment type="caution">
    <text evidence="7">Lacks conserved residue(s) required for the propagation of feature annotation.</text>
</comment>
<keyword evidence="5" id="KW-0325">Glycoprotein</keyword>
<feature type="disulfide bond" evidence="7">
    <location>
        <begin position="195"/>
        <end position="204"/>
    </location>
</feature>
<comment type="caution">
    <text evidence="10">The sequence shown here is derived from an EMBL/GenBank/DDBJ whole genome shotgun (WGS) entry which is preliminary data.</text>
</comment>
<dbReference type="Gene3D" id="2.60.120.290">
    <property type="entry name" value="Spermadhesin, CUB domain"/>
    <property type="match status" value="7"/>
</dbReference>
<dbReference type="FunFam" id="2.60.120.290:FF:000013">
    <property type="entry name" value="Membrane frizzled-related protein"/>
    <property type="match status" value="2"/>
</dbReference>
<dbReference type="Pfam" id="PF07645">
    <property type="entry name" value="EGF_CA"/>
    <property type="match status" value="1"/>
</dbReference>
<keyword evidence="11" id="KW-1185">Reference proteome</keyword>
<evidence type="ECO:0000313" key="11">
    <source>
        <dbReference type="Proteomes" id="UP001187531"/>
    </source>
</evidence>
<dbReference type="EMBL" id="JAVRJZ010000265">
    <property type="protein sequence ID" value="KAK2702554.1"/>
    <property type="molecule type" value="Genomic_DNA"/>
</dbReference>
<feature type="domain" description="CUB" evidence="8">
    <location>
        <begin position="759"/>
        <end position="877"/>
    </location>
</feature>
<dbReference type="PROSITE" id="PS01186">
    <property type="entry name" value="EGF_2"/>
    <property type="match status" value="2"/>
</dbReference>
<keyword evidence="2" id="KW-0732">Signal</keyword>
<dbReference type="GO" id="GO:0050769">
    <property type="term" value="P:positive regulation of neurogenesis"/>
    <property type="evidence" value="ECO:0007669"/>
    <property type="project" value="UniProtKB-ARBA"/>
</dbReference>
<dbReference type="SUPFAM" id="SSF57196">
    <property type="entry name" value="EGF/Laminin"/>
    <property type="match status" value="3"/>
</dbReference>
<dbReference type="AlphaFoldDB" id="A0AA88KU83"/>
<keyword evidence="4 7" id="KW-1015">Disulfide bond</keyword>
<evidence type="ECO:0000256" key="6">
    <source>
        <dbReference type="PROSITE-ProRule" id="PRU00059"/>
    </source>
</evidence>
<evidence type="ECO:0000256" key="2">
    <source>
        <dbReference type="ARBA" id="ARBA00022729"/>
    </source>
</evidence>
<dbReference type="InterPro" id="IPR000859">
    <property type="entry name" value="CUB_dom"/>
</dbReference>
<evidence type="ECO:0000313" key="10">
    <source>
        <dbReference type="EMBL" id="KAK2702554.1"/>
    </source>
</evidence>
<keyword evidence="1 7" id="KW-0245">EGF-like domain</keyword>
<dbReference type="PROSITE" id="PS50026">
    <property type="entry name" value="EGF_3"/>
    <property type="match status" value="2"/>
</dbReference>
<feature type="disulfide bond" evidence="6">
    <location>
        <begin position="211"/>
        <end position="238"/>
    </location>
</feature>
<dbReference type="InterPro" id="IPR000742">
    <property type="entry name" value="EGF"/>
</dbReference>
<name>A0AA88KU83_ARTSF</name>
<dbReference type="SMART" id="SM00181">
    <property type="entry name" value="EGF"/>
    <property type="match status" value="4"/>
</dbReference>
<evidence type="ECO:0008006" key="12">
    <source>
        <dbReference type="Google" id="ProtNLM"/>
    </source>
</evidence>
<dbReference type="GO" id="GO:0005509">
    <property type="term" value="F:calcium ion binding"/>
    <property type="evidence" value="ECO:0007669"/>
    <property type="project" value="InterPro"/>
</dbReference>
<dbReference type="Pfam" id="PF00431">
    <property type="entry name" value="CUB"/>
    <property type="match status" value="7"/>
</dbReference>
<dbReference type="FunFam" id="2.10.25.10:FF:000012">
    <property type="entry name" value="Delta-like protein"/>
    <property type="match status" value="1"/>
</dbReference>
<evidence type="ECO:0000256" key="5">
    <source>
        <dbReference type="ARBA" id="ARBA00023180"/>
    </source>
</evidence>
<dbReference type="SMART" id="SM00042">
    <property type="entry name" value="CUB"/>
    <property type="match status" value="6"/>
</dbReference>
<dbReference type="InterPro" id="IPR035914">
    <property type="entry name" value="Sperma_CUB_dom_sf"/>
</dbReference>
<dbReference type="FunFam" id="2.10.25.10:FF:000109">
    <property type="entry name" value="Notch homolog 4, [Drosophila]"/>
    <property type="match status" value="1"/>
</dbReference>
<dbReference type="CDD" id="cd00054">
    <property type="entry name" value="EGF_CA"/>
    <property type="match status" value="2"/>
</dbReference>
<sequence length="943" mass="102209">MLGPSRKEILSGYSGNGHYCVDVDECQFNNGGCSQMPLVQCINTVGSRQCGPCPVGYEGDGVSCRYVGACSANNGGCHPLATCIDNPAISTSYVFCQCPGYTGSGMGPLGCMPMQGQSTNDIIPSDGAIIHADPCSSNPCAATGTCLARATTFVCLCAPGYTGQRCEAQLDLCESQPCLNGGTCSSNGAVYSCICPTGFTGYDCETQLQTCGGFFPAVEGTISFPSSESDLYPHLVSCAWVITTRPGKVLNVTFTRFNIEGSTVNQCLFDWLQVRDGSHDYSPLLGKFCSTGNPAPLITSGRTALVYFHSDMALSDHGFHITYASIPAIPGCGGLLTAPEGTVSSPNHPDSYDHNLVCEWIIRAPVGERLQLQFGEMQLEISTVCRFDYVEIRDGESEDSPSLGRFCGRNLPPIIRSSSNHLFVKFRSDYSVSHGGFRARYSTICGGEFTAESGIIKSPFYPSHYPGNKECIFKIGLPPGRAVSLEFQEFALERSISCMFDYLEIRDGDDSNSTLIGRYCGGPDRIPPPIVSTQNFLWLKFRTDSSSHDRGFYANYSSIDVGCGGIVTNSSGTIASPLHPQAYPHGITCRWIIKGEPGSVIRLTFQTFSLERSASCKFDYVEVFDNRSVSMGSGRIGRFCGQTTPPVLTTVDNIMTVVFKADSSIAAEGFTAVYSILNTTHAFGGDFYTGFGSISSPAYPAMYPANRDCVWTIYYRYGYQLLLSVLDFQFESHDRCSFDYLEIRNGKYATSPLIGRYCCGGKIRSPSGSIASPNYPQPPRYGVTCMWTITVSSGSKAQLSFSDLDMGDSQALSNSCMLDFVEVYDGAHSRSKRIGKYCGTRPPLEPIVGSGKSLFVKYISAGSVFAGRGFMARFDTNCNVELNGITGVIESPGFPYPYPHGKNCTWNIIAPIGNKVNLTFAHFDVESFVLPLPQDACFHDYVQ</sequence>
<dbReference type="GO" id="GO:0048056">
    <property type="term" value="P:R3/R4 cell differentiation"/>
    <property type="evidence" value="ECO:0007669"/>
    <property type="project" value="UniProtKB-ARBA"/>
</dbReference>
<accession>A0AA88KU83</accession>
<gene>
    <name evidence="10" type="ORF">QYM36_018836</name>
</gene>
<dbReference type="CDD" id="cd00041">
    <property type="entry name" value="CUB"/>
    <property type="match status" value="7"/>
</dbReference>